<evidence type="ECO:0000313" key="8">
    <source>
        <dbReference type="EMBL" id="GAA4550791.1"/>
    </source>
</evidence>
<proteinExistence type="inferred from homology"/>
<name>A0ABP8RVE0_9PSEU</name>
<keyword evidence="3" id="KW-0285">Flavoprotein</keyword>
<evidence type="ECO:0000256" key="7">
    <source>
        <dbReference type="ARBA" id="ARBA00023033"/>
    </source>
</evidence>
<keyword evidence="5" id="KW-0521">NADP</keyword>
<evidence type="ECO:0000256" key="5">
    <source>
        <dbReference type="ARBA" id="ARBA00022857"/>
    </source>
</evidence>
<reference evidence="9" key="1">
    <citation type="journal article" date="2019" name="Int. J. Syst. Evol. Microbiol.">
        <title>The Global Catalogue of Microorganisms (GCM) 10K type strain sequencing project: providing services to taxonomists for standard genome sequencing and annotation.</title>
        <authorList>
            <consortium name="The Broad Institute Genomics Platform"/>
            <consortium name="The Broad Institute Genome Sequencing Center for Infectious Disease"/>
            <person name="Wu L."/>
            <person name="Ma J."/>
        </authorList>
    </citation>
    <scope>NUCLEOTIDE SEQUENCE [LARGE SCALE GENOMIC DNA]</scope>
    <source>
        <strain evidence="9">JCM 17906</strain>
    </source>
</reference>
<gene>
    <name evidence="8" type="ORF">GCM10023175_41540</name>
</gene>
<sequence>MSTPTTVDAVVIGAGFSGLYMLHRLRDDLGLDVRVFEATDGVGGTWYSNRYPGAKCDSDAFVYCYSFDPDLLQEWQWSGKYPKQAELLGYLEHVADRFDLRRSIDFGTRVVAAHYDDPSATWTVTTDAGETVRARYLITGIGHLTISKYVPRIPGIETFAGQWFHTGSWPHEGVDLAGKRVGVVGTGSSGVQAIPEIAEQAAHLTVFQRTPQYSIPARHETVDEDFWTDVKEHYGDIFERSRSSAGGFPWQHNGRRALDVTAEERERVYQEAWREGGIKFALGTFRDVSYDLEANRTMSDFLRDRIRETVQDPETREKLVPDYPFLARRPIVDTGYFETYNRPNVELVDVKAAPIEEITPHGIRTAAGEHELDVIVFATGFDAVTGPFFSIDLRGRDGATLTENWAAGPRAYLGLQTVDFPNLFMITGPGATLGNLPLTIETHVDWITECIASMRRDGLTRIEATAQAQEDWSRHVDEEAGRSMITYADSWYNGSNIPGKAKAFVFYFGHFGRYRQTLGDVAADGYKGFALS</sequence>
<protein>
    <submittedName>
        <fullName evidence="8">NAD(P)/FAD-dependent oxidoreductase</fullName>
    </submittedName>
</protein>
<keyword evidence="7" id="KW-0503">Monooxygenase</keyword>
<evidence type="ECO:0000256" key="1">
    <source>
        <dbReference type="ARBA" id="ARBA00001974"/>
    </source>
</evidence>
<dbReference type="EMBL" id="BAABGT010000061">
    <property type="protein sequence ID" value="GAA4550791.1"/>
    <property type="molecule type" value="Genomic_DNA"/>
</dbReference>
<evidence type="ECO:0000256" key="4">
    <source>
        <dbReference type="ARBA" id="ARBA00022827"/>
    </source>
</evidence>
<dbReference type="PANTHER" id="PTHR43098:SF3">
    <property type="entry name" value="L-ORNITHINE N(5)-MONOOXYGENASE-RELATED"/>
    <property type="match status" value="1"/>
</dbReference>
<dbReference type="Gene3D" id="3.50.50.60">
    <property type="entry name" value="FAD/NAD(P)-binding domain"/>
    <property type="match status" value="3"/>
</dbReference>
<comment type="similarity">
    <text evidence="2">Belongs to the FAD-binding monooxygenase family.</text>
</comment>
<dbReference type="InterPro" id="IPR050775">
    <property type="entry name" value="FAD-binding_Monooxygenases"/>
</dbReference>
<keyword evidence="9" id="KW-1185">Reference proteome</keyword>
<evidence type="ECO:0000256" key="3">
    <source>
        <dbReference type="ARBA" id="ARBA00022630"/>
    </source>
</evidence>
<keyword evidence="6" id="KW-0560">Oxidoreductase</keyword>
<keyword evidence="4" id="KW-0274">FAD</keyword>
<dbReference type="Pfam" id="PF00743">
    <property type="entry name" value="FMO-like"/>
    <property type="match status" value="1"/>
</dbReference>
<comment type="cofactor">
    <cofactor evidence="1">
        <name>FAD</name>
        <dbReference type="ChEBI" id="CHEBI:57692"/>
    </cofactor>
</comment>
<dbReference type="RefSeq" id="WP_345421008.1">
    <property type="nucleotide sequence ID" value="NZ_BAABGT010000061.1"/>
</dbReference>
<dbReference type="PANTHER" id="PTHR43098">
    <property type="entry name" value="L-ORNITHINE N(5)-MONOOXYGENASE-RELATED"/>
    <property type="match status" value="1"/>
</dbReference>
<dbReference type="InterPro" id="IPR020946">
    <property type="entry name" value="Flavin_mOase-like"/>
</dbReference>
<comment type="caution">
    <text evidence="8">The sequence shown here is derived from an EMBL/GenBank/DDBJ whole genome shotgun (WGS) entry which is preliminary data.</text>
</comment>
<evidence type="ECO:0000313" key="9">
    <source>
        <dbReference type="Proteomes" id="UP001501598"/>
    </source>
</evidence>
<evidence type="ECO:0000256" key="6">
    <source>
        <dbReference type="ARBA" id="ARBA00023002"/>
    </source>
</evidence>
<accession>A0ABP8RVE0</accession>
<dbReference type="Proteomes" id="UP001501598">
    <property type="component" value="Unassembled WGS sequence"/>
</dbReference>
<dbReference type="InterPro" id="IPR036188">
    <property type="entry name" value="FAD/NAD-bd_sf"/>
</dbReference>
<organism evidence="8 9">
    <name type="scientific">Pseudonocardia xishanensis</name>
    <dbReference type="NCBI Taxonomy" id="630995"/>
    <lineage>
        <taxon>Bacteria</taxon>
        <taxon>Bacillati</taxon>
        <taxon>Actinomycetota</taxon>
        <taxon>Actinomycetes</taxon>
        <taxon>Pseudonocardiales</taxon>
        <taxon>Pseudonocardiaceae</taxon>
        <taxon>Pseudonocardia</taxon>
    </lineage>
</organism>
<dbReference type="SUPFAM" id="SSF51905">
    <property type="entry name" value="FAD/NAD(P)-binding domain"/>
    <property type="match status" value="2"/>
</dbReference>
<evidence type="ECO:0000256" key="2">
    <source>
        <dbReference type="ARBA" id="ARBA00010139"/>
    </source>
</evidence>